<evidence type="ECO:0000256" key="4">
    <source>
        <dbReference type="SAM" id="Phobius"/>
    </source>
</evidence>
<dbReference type="Gene3D" id="1.20.1250.20">
    <property type="entry name" value="MFS general substrate transporter like domains"/>
    <property type="match status" value="1"/>
</dbReference>
<feature type="transmembrane region" description="Helical" evidence="4">
    <location>
        <begin position="152"/>
        <end position="175"/>
    </location>
</feature>
<organism evidence="5 6">
    <name type="scientific">Daeguia caeni</name>
    <dbReference type="NCBI Taxonomy" id="439612"/>
    <lineage>
        <taxon>Bacteria</taxon>
        <taxon>Pseudomonadati</taxon>
        <taxon>Pseudomonadota</taxon>
        <taxon>Alphaproteobacteria</taxon>
        <taxon>Hyphomicrobiales</taxon>
        <taxon>Brucellaceae</taxon>
        <taxon>Daeguia</taxon>
    </lineage>
</organism>
<keyword evidence="1 4" id="KW-0812">Transmembrane</keyword>
<dbReference type="InterPro" id="IPR011701">
    <property type="entry name" value="MFS"/>
</dbReference>
<reference evidence="6" key="1">
    <citation type="journal article" date="2019" name="Int. J. Syst. Evol. Microbiol.">
        <title>The Global Catalogue of Microorganisms (GCM) 10K type strain sequencing project: providing services to taxonomists for standard genome sequencing and annotation.</title>
        <authorList>
            <consortium name="The Broad Institute Genomics Platform"/>
            <consortium name="The Broad Institute Genome Sequencing Center for Infectious Disease"/>
            <person name="Wu L."/>
            <person name="Ma J."/>
        </authorList>
    </citation>
    <scope>NUCLEOTIDE SEQUENCE [LARGE SCALE GENOMIC DNA]</scope>
    <source>
        <strain evidence="6">CGMCC 1.15731</strain>
    </source>
</reference>
<feature type="transmembrane region" description="Helical" evidence="4">
    <location>
        <begin position="106"/>
        <end position="125"/>
    </location>
</feature>
<keyword evidence="3 4" id="KW-0472">Membrane</keyword>
<dbReference type="Proteomes" id="UP001596042">
    <property type="component" value="Unassembled WGS sequence"/>
</dbReference>
<evidence type="ECO:0000256" key="3">
    <source>
        <dbReference type="ARBA" id="ARBA00023136"/>
    </source>
</evidence>
<comment type="caution">
    <text evidence="5">The sequence shown here is derived from an EMBL/GenBank/DDBJ whole genome shotgun (WGS) entry which is preliminary data.</text>
</comment>
<protein>
    <submittedName>
        <fullName evidence="5">MFS transporter</fullName>
    </submittedName>
</protein>
<feature type="transmembrane region" description="Helical" evidence="4">
    <location>
        <begin position="66"/>
        <end position="86"/>
    </location>
</feature>
<dbReference type="RefSeq" id="WP_374834450.1">
    <property type="nucleotide sequence ID" value="NZ_JBHEEZ010000052.1"/>
</dbReference>
<dbReference type="Pfam" id="PF07690">
    <property type="entry name" value="MFS_1"/>
    <property type="match status" value="1"/>
</dbReference>
<feature type="transmembrane region" description="Helical" evidence="4">
    <location>
        <begin position="36"/>
        <end position="59"/>
    </location>
</feature>
<dbReference type="EMBL" id="JBHSEL010000101">
    <property type="protein sequence ID" value="MFC4625587.1"/>
    <property type="molecule type" value="Genomic_DNA"/>
</dbReference>
<sequence length="277" mass="29937">MGVDVGQDMGKVSVYGMGIMLFFTLLTLISHQFISIFLFSFIAGFGGGLTQAAVAVALARTQRYERAFAIFTSFQFFYPGIGAYFLPRLLQSASSSLLHGFNGMQWGQALLIFSSLLMAPVIGIFRRSMSATDPASDSISHTPENTMEIKTLLTLPAILSNVGICIYGGSNGAIFAYSEGIGRLAHLDVYTVGDIVAYANFAAGFAAIGVAWLDNRIGHYTPLITGIAIQFLSAIILYAFVSEAGYVVGMFVFTISWALVFPIFLVFNPNLIHPVRS</sequence>
<keyword evidence="2 4" id="KW-1133">Transmembrane helix</keyword>
<keyword evidence="6" id="KW-1185">Reference proteome</keyword>
<evidence type="ECO:0000256" key="2">
    <source>
        <dbReference type="ARBA" id="ARBA00022989"/>
    </source>
</evidence>
<feature type="transmembrane region" description="Helical" evidence="4">
    <location>
        <begin position="246"/>
        <end position="267"/>
    </location>
</feature>
<evidence type="ECO:0000256" key="1">
    <source>
        <dbReference type="ARBA" id="ARBA00022692"/>
    </source>
</evidence>
<proteinExistence type="predicted"/>
<evidence type="ECO:0000313" key="6">
    <source>
        <dbReference type="Proteomes" id="UP001596042"/>
    </source>
</evidence>
<feature type="transmembrane region" description="Helical" evidence="4">
    <location>
        <begin position="220"/>
        <end position="240"/>
    </location>
</feature>
<dbReference type="InterPro" id="IPR036259">
    <property type="entry name" value="MFS_trans_sf"/>
</dbReference>
<name>A0ABV9H7E6_9HYPH</name>
<dbReference type="SUPFAM" id="SSF103473">
    <property type="entry name" value="MFS general substrate transporter"/>
    <property type="match status" value="1"/>
</dbReference>
<gene>
    <name evidence="5" type="ORF">ACFO1V_10225</name>
</gene>
<feature type="transmembrane region" description="Helical" evidence="4">
    <location>
        <begin position="195"/>
        <end position="213"/>
    </location>
</feature>
<accession>A0ABV9H7E6</accession>
<feature type="transmembrane region" description="Helical" evidence="4">
    <location>
        <begin position="12"/>
        <end position="30"/>
    </location>
</feature>
<evidence type="ECO:0000313" key="5">
    <source>
        <dbReference type="EMBL" id="MFC4625587.1"/>
    </source>
</evidence>